<dbReference type="OrthoDB" id="9781491at2"/>
<evidence type="ECO:0000256" key="7">
    <source>
        <dbReference type="ARBA" id="ARBA00022679"/>
    </source>
</evidence>
<dbReference type="PANTHER" id="PTHR43463:SF1">
    <property type="entry name" value="NICOTINATE-NUCLEOTIDE--DIMETHYLBENZIMIDAZOLE PHOSPHORIBOSYLTRANSFERASE"/>
    <property type="match status" value="1"/>
</dbReference>
<evidence type="ECO:0000256" key="1">
    <source>
        <dbReference type="ARBA" id="ARBA00005049"/>
    </source>
</evidence>
<dbReference type="PANTHER" id="PTHR43463">
    <property type="entry name" value="NICOTINATE-NUCLEOTIDE--DIMETHYLBENZIMIDAZOLE PHOSPHORIBOSYLTRANSFERASE"/>
    <property type="match status" value="1"/>
</dbReference>
<evidence type="ECO:0000313" key="12">
    <source>
        <dbReference type="Proteomes" id="UP000183287"/>
    </source>
</evidence>
<organism evidence="11 12">
    <name type="scientific">Nitrosomonas communis</name>
    <dbReference type="NCBI Taxonomy" id="44574"/>
    <lineage>
        <taxon>Bacteria</taxon>
        <taxon>Pseudomonadati</taxon>
        <taxon>Pseudomonadota</taxon>
        <taxon>Betaproteobacteria</taxon>
        <taxon>Nitrosomonadales</taxon>
        <taxon>Nitrosomonadaceae</taxon>
        <taxon>Nitrosomonas</taxon>
    </lineage>
</organism>
<dbReference type="NCBIfam" id="NF000996">
    <property type="entry name" value="PRK00105.1"/>
    <property type="match status" value="1"/>
</dbReference>
<evidence type="ECO:0000256" key="8">
    <source>
        <dbReference type="ARBA" id="ARBA00030686"/>
    </source>
</evidence>
<dbReference type="Gene3D" id="3.40.50.10210">
    <property type="match status" value="1"/>
</dbReference>
<dbReference type="Pfam" id="PF02277">
    <property type="entry name" value="DBI_PRT"/>
    <property type="match status" value="1"/>
</dbReference>
<name>A0A1I4M4M3_9PROT</name>
<evidence type="ECO:0000256" key="9">
    <source>
        <dbReference type="ARBA" id="ARBA00047340"/>
    </source>
</evidence>
<protein>
    <recommendedName>
        <fullName evidence="4 10">Nicotinate-nucleotide--dimethylbenzimidazole phosphoribosyltransferase</fullName>
        <shortName evidence="10">NN:DBI PRT</shortName>
        <ecNumber evidence="3 10">2.4.2.21</ecNumber>
    </recommendedName>
    <alternativeName>
        <fullName evidence="8 10">N(1)-alpha-phosphoribosyltransferase</fullName>
    </alternativeName>
</protein>
<dbReference type="EC" id="2.4.2.21" evidence="3 10"/>
<feature type="active site" description="Proton acceptor" evidence="10">
    <location>
        <position position="321"/>
    </location>
</feature>
<proteinExistence type="inferred from homology"/>
<dbReference type="UniPathway" id="UPA00061">
    <property type="reaction ID" value="UER00516"/>
</dbReference>
<comment type="function">
    <text evidence="10">Catalyzes the synthesis of alpha-ribazole-5'-phosphate from nicotinate mononucleotide (NAMN) and 5,6-dimethylbenzimidazole (DMB).</text>
</comment>
<dbReference type="InterPro" id="IPR023195">
    <property type="entry name" value="Nict_dMeBzImd_PRibTrfase_N"/>
</dbReference>
<dbReference type="EMBL" id="FOUB01000008">
    <property type="protein sequence ID" value="SFL98076.1"/>
    <property type="molecule type" value="Genomic_DNA"/>
</dbReference>
<gene>
    <name evidence="10" type="primary">cobT</name>
    <name evidence="11" type="ORF">SAMN05421863_100872</name>
</gene>
<dbReference type="SUPFAM" id="SSF52733">
    <property type="entry name" value="Nicotinate mononucleotide:5,6-dimethylbenzimidazole phosphoribosyltransferase (CobT)"/>
    <property type="match status" value="1"/>
</dbReference>
<keyword evidence="7 10" id="KW-0808">Transferase</keyword>
<comment type="pathway">
    <text evidence="1 10">Nucleoside biosynthesis; alpha-ribazole biosynthesis; alpha-ribazole from 5,6-dimethylbenzimidazole: step 1/2.</text>
</comment>
<dbReference type="RefSeq" id="WP_074904314.1">
    <property type="nucleotide sequence ID" value="NZ_FOUB01000008.1"/>
</dbReference>
<evidence type="ECO:0000256" key="2">
    <source>
        <dbReference type="ARBA" id="ARBA00007110"/>
    </source>
</evidence>
<keyword evidence="12" id="KW-1185">Reference proteome</keyword>
<keyword evidence="6 10" id="KW-0328">Glycosyltransferase</keyword>
<dbReference type="GO" id="GO:0009236">
    <property type="term" value="P:cobalamin biosynthetic process"/>
    <property type="evidence" value="ECO:0007669"/>
    <property type="project" value="UniProtKB-UniRule"/>
</dbReference>
<dbReference type="FunFam" id="3.40.50.10210:FF:000001">
    <property type="entry name" value="Nicotinate-nucleotide--dimethylbenzimidazole phosphoribosyltransferase"/>
    <property type="match status" value="1"/>
</dbReference>
<dbReference type="STRING" id="44574.AAW31_04070"/>
<dbReference type="HAMAP" id="MF_00230">
    <property type="entry name" value="CobT"/>
    <property type="match status" value="1"/>
</dbReference>
<evidence type="ECO:0000256" key="5">
    <source>
        <dbReference type="ARBA" id="ARBA00022573"/>
    </source>
</evidence>
<dbReference type="AlphaFoldDB" id="A0A1I4M4M3"/>
<dbReference type="Proteomes" id="UP000183287">
    <property type="component" value="Unassembled WGS sequence"/>
</dbReference>
<keyword evidence="5 10" id="KW-0169">Cobalamin biosynthesis</keyword>
<dbReference type="CDD" id="cd02439">
    <property type="entry name" value="DMB-PRT_CobT"/>
    <property type="match status" value="1"/>
</dbReference>
<reference evidence="12" key="1">
    <citation type="submission" date="2016-10" db="EMBL/GenBank/DDBJ databases">
        <authorList>
            <person name="Varghese N."/>
            <person name="Submissions S."/>
        </authorList>
    </citation>
    <scope>NUCLEOTIDE SEQUENCE [LARGE SCALE GENOMIC DNA]</scope>
    <source>
        <strain evidence="12">Nm44</strain>
    </source>
</reference>
<dbReference type="Gene3D" id="1.10.1610.10">
    <property type="match status" value="1"/>
</dbReference>
<accession>A0A1I4M4M3</accession>
<comment type="catalytic activity">
    <reaction evidence="9 10">
        <text>5,6-dimethylbenzimidazole + nicotinate beta-D-ribonucleotide = alpha-ribazole 5'-phosphate + nicotinate + H(+)</text>
        <dbReference type="Rhea" id="RHEA:11196"/>
        <dbReference type="ChEBI" id="CHEBI:15378"/>
        <dbReference type="ChEBI" id="CHEBI:15890"/>
        <dbReference type="ChEBI" id="CHEBI:32544"/>
        <dbReference type="ChEBI" id="CHEBI:57502"/>
        <dbReference type="ChEBI" id="CHEBI:57918"/>
        <dbReference type="EC" id="2.4.2.21"/>
    </reaction>
</comment>
<dbReference type="InterPro" id="IPR036087">
    <property type="entry name" value="Nict_dMeBzImd_PRibTrfase_sf"/>
</dbReference>
<dbReference type="NCBIfam" id="TIGR03160">
    <property type="entry name" value="cobT_DBIPRT"/>
    <property type="match status" value="1"/>
</dbReference>
<dbReference type="GO" id="GO:0008939">
    <property type="term" value="F:nicotinate-nucleotide-dimethylbenzimidazole phosphoribosyltransferase activity"/>
    <property type="evidence" value="ECO:0007669"/>
    <property type="project" value="UniProtKB-UniRule"/>
</dbReference>
<evidence type="ECO:0000256" key="10">
    <source>
        <dbReference type="HAMAP-Rule" id="MF_00230"/>
    </source>
</evidence>
<evidence type="ECO:0000256" key="4">
    <source>
        <dbReference type="ARBA" id="ARBA00015486"/>
    </source>
</evidence>
<evidence type="ECO:0000256" key="3">
    <source>
        <dbReference type="ARBA" id="ARBA00011991"/>
    </source>
</evidence>
<evidence type="ECO:0000313" key="11">
    <source>
        <dbReference type="EMBL" id="SFL98076.1"/>
    </source>
</evidence>
<comment type="similarity">
    <text evidence="2 10">Belongs to the CobT family.</text>
</comment>
<dbReference type="InterPro" id="IPR017846">
    <property type="entry name" value="Nict_dMeBzImd_PRibTrfase_bact"/>
</dbReference>
<evidence type="ECO:0000256" key="6">
    <source>
        <dbReference type="ARBA" id="ARBA00022676"/>
    </source>
</evidence>
<dbReference type="InterPro" id="IPR003200">
    <property type="entry name" value="Nict_dMeBzImd_PRibTrfase"/>
</dbReference>
<sequence length="355" mass="37560">MASHTSFDWLKISPAMPNEQIRHAALQHQAQLTKPPGALGRLEEIAVQLAALQHTLHPSVDHVQISIFAADHGVATENISAFPQAVTTEMIRNFTAGGAAINVLARTLSAQLEVINLGTVHSTDTLTNVRHYHLGAGTANFMHTAAMNENQLAAALNAGSTSVEQARANNQQLLIAGEMGIGNTTSATALACLLLNLPPAQVAGAGSGLDSKGIAHKINVIERALTLHRSHTHSSLEALRRVGGFEIAALTGAYIRGAQLGLPLLIDGFISTVAALTAEQICMDSRNWFIYAHQSAEPGHAHVLKALDAIPLLDLSMRLGEGSGAAVAVNLLRMACRLHNEMATFSTAHVSTRKQ</sequence>